<evidence type="ECO:0000313" key="3">
    <source>
        <dbReference type="Proteomes" id="UP000638014"/>
    </source>
</evidence>
<protein>
    <submittedName>
        <fullName evidence="2">Uncharacterized protein</fullName>
    </submittedName>
</protein>
<reference evidence="2" key="1">
    <citation type="submission" date="2020-09" db="EMBL/GenBank/DDBJ databases">
        <title>A novel bacterium of genus Neiella, isolated from South China Sea.</title>
        <authorList>
            <person name="Huang H."/>
            <person name="Mo K."/>
            <person name="Hu Y."/>
        </authorList>
    </citation>
    <scope>NUCLEOTIDE SEQUENCE</scope>
    <source>
        <strain evidence="2">HB171785</strain>
    </source>
</reference>
<gene>
    <name evidence="2" type="ORF">IC617_08775</name>
</gene>
<keyword evidence="3" id="KW-1185">Reference proteome</keyword>
<feature type="compositionally biased region" description="Basic and acidic residues" evidence="1">
    <location>
        <begin position="48"/>
        <end position="57"/>
    </location>
</feature>
<dbReference type="AlphaFoldDB" id="A0A8J6ULU7"/>
<sequence length="57" mass="6670">MSRTKDQFIQEFGGFDVRENTVITHERLKKAAELQREPLTAESYRQNSDPKKWGIGM</sequence>
<evidence type="ECO:0000256" key="1">
    <source>
        <dbReference type="SAM" id="MobiDB-lite"/>
    </source>
</evidence>
<proteinExistence type="predicted"/>
<organism evidence="2 3">
    <name type="scientific">Neiella litorisoli</name>
    <dbReference type="NCBI Taxonomy" id="2771431"/>
    <lineage>
        <taxon>Bacteria</taxon>
        <taxon>Pseudomonadati</taxon>
        <taxon>Pseudomonadota</taxon>
        <taxon>Gammaproteobacteria</taxon>
        <taxon>Alteromonadales</taxon>
        <taxon>Echinimonadaceae</taxon>
        <taxon>Neiella</taxon>
    </lineage>
</organism>
<feature type="region of interest" description="Disordered" evidence="1">
    <location>
        <begin position="38"/>
        <end position="57"/>
    </location>
</feature>
<comment type="caution">
    <text evidence="2">The sequence shown here is derived from an EMBL/GenBank/DDBJ whole genome shotgun (WGS) entry which is preliminary data.</text>
</comment>
<dbReference type="EMBL" id="JACXAF010000009">
    <property type="protein sequence ID" value="MBD1389520.1"/>
    <property type="molecule type" value="Genomic_DNA"/>
</dbReference>
<dbReference type="Proteomes" id="UP000638014">
    <property type="component" value="Unassembled WGS sequence"/>
</dbReference>
<name>A0A8J6ULU7_9GAMM</name>
<evidence type="ECO:0000313" key="2">
    <source>
        <dbReference type="EMBL" id="MBD1389520.1"/>
    </source>
</evidence>
<dbReference type="RefSeq" id="WP_191144626.1">
    <property type="nucleotide sequence ID" value="NZ_JACXAF010000009.1"/>
</dbReference>
<accession>A0A8J6ULU7</accession>